<comment type="caution">
    <text evidence="1">The sequence shown here is derived from an EMBL/GenBank/DDBJ whole genome shotgun (WGS) entry which is preliminary data.</text>
</comment>
<protein>
    <submittedName>
        <fullName evidence="1">Uncharacterized protein</fullName>
    </submittedName>
</protein>
<name>A0A409VSK1_9AGAR</name>
<proteinExistence type="predicted"/>
<dbReference type="InterPro" id="IPR046670">
    <property type="entry name" value="DUF6540"/>
</dbReference>
<reference evidence="1 2" key="1">
    <citation type="journal article" date="2018" name="Evol. Lett.">
        <title>Horizontal gene cluster transfer increased hallucinogenic mushroom diversity.</title>
        <authorList>
            <person name="Reynolds H.T."/>
            <person name="Vijayakumar V."/>
            <person name="Gluck-Thaler E."/>
            <person name="Korotkin H.B."/>
            <person name="Matheny P.B."/>
            <person name="Slot J.C."/>
        </authorList>
    </citation>
    <scope>NUCLEOTIDE SEQUENCE [LARGE SCALE GENOMIC DNA]</scope>
    <source>
        <strain evidence="1 2">2629</strain>
    </source>
</reference>
<organism evidence="1 2">
    <name type="scientific">Panaeolus cyanescens</name>
    <dbReference type="NCBI Taxonomy" id="181874"/>
    <lineage>
        <taxon>Eukaryota</taxon>
        <taxon>Fungi</taxon>
        <taxon>Dikarya</taxon>
        <taxon>Basidiomycota</taxon>
        <taxon>Agaricomycotina</taxon>
        <taxon>Agaricomycetes</taxon>
        <taxon>Agaricomycetidae</taxon>
        <taxon>Agaricales</taxon>
        <taxon>Agaricineae</taxon>
        <taxon>Galeropsidaceae</taxon>
        <taxon>Panaeolus</taxon>
    </lineage>
</organism>
<evidence type="ECO:0000313" key="1">
    <source>
        <dbReference type="EMBL" id="PPQ69270.1"/>
    </source>
</evidence>
<dbReference type="InParanoid" id="A0A409VSK1"/>
<accession>A0A409VSK1</accession>
<dbReference type="Pfam" id="PF20174">
    <property type="entry name" value="DUF6540"/>
    <property type="match status" value="1"/>
</dbReference>
<dbReference type="Proteomes" id="UP000284842">
    <property type="component" value="Unassembled WGS sequence"/>
</dbReference>
<dbReference type="AlphaFoldDB" id="A0A409VSK1"/>
<dbReference type="OrthoDB" id="37659at2759"/>
<gene>
    <name evidence="1" type="ORF">CVT24_000076</name>
</gene>
<keyword evidence="2" id="KW-1185">Reference proteome</keyword>
<sequence>MKLCVGQYGGREYHPGPRHWSFLLMLSEQPNSSAQAFQLCGNWKEGFFYKNPSTVTPCRSQSFLGKVEVGEVDAGKYLMFAEDVKGVPIINGNQGWNCQDWIVDVLVVLKKKGYNVSTPTKQELLTRLNALLPPQKDPRVGPAK</sequence>
<evidence type="ECO:0000313" key="2">
    <source>
        <dbReference type="Proteomes" id="UP000284842"/>
    </source>
</evidence>
<dbReference type="EMBL" id="NHTK01005989">
    <property type="protein sequence ID" value="PPQ69270.1"/>
    <property type="molecule type" value="Genomic_DNA"/>
</dbReference>